<name>A0ABT1JF64_ACTCY</name>
<evidence type="ECO:0000256" key="5">
    <source>
        <dbReference type="SAM" id="MobiDB-lite"/>
    </source>
</evidence>
<evidence type="ECO:0000256" key="2">
    <source>
        <dbReference type="ARBA" id="ARBA00022801"/>
    </source>
</evidence>
<evidence type="ECO:0000313" key="7">
    <source>
        <dbReference type="EMBL" id="MCP2331132.1"/>
    </source>
</evidence>
<dbReference type="Pfam" id="PF17851">
    <property type="entry name" value="GH43_C2"/>
    <property type="match status" value="1"/>
</dbReference>
<dbReference type="Proteomes" id="UP000791080">
    <property type="component" value="Unassembled WGS sequence"/>
</dbReference>
<feature type="region of interest" description="Disordered" evidence="5">
    <location>
        <begin position="315"/>
        <end position="345"/>
    </location>
</feature>
<feature type="compositionally biased region" description="Low complexity" evidence="5">
    <location>
        <begin position="184"/>
        <end position="196"/>
    </location>
</feature>
<protein>
    <submittedName>
        <fullName evidence="7">Beta-xylosidase</fullName>
    </submittedName>
</protein>
<comment type="similarity">
    <text evidence="1 4">Belongs to the glycosyl hydrolase 43 family.</text>
</comment>
<evidence type="ECO:0000256" key="4">
    <source>
        <dbReference type="RuleBase" id="RU361187"/>
    </source>
</evidence>
<feature type="region of interest" description="Disordered" evidence="5">
    <location>
        <begin position="175"/>
        <end position="196"/>
    </location>
</feature>
<reference evidence="7 8" key="1">
    <citation type="submission" date="2022-06" db="EMBL/GenBank/DDBJ databases">
        <title>Genomic Encyclopedia of Type Strains, Phase I: the one thousand microbial genomes (KMG-I) project.</title>
        <authorList>
            <person name="Kyrpides N."/>
        </authorList>
    </citation>
    <scope>NUCLEOTIDE SEQUENCE [LARGE SCALE GENOMIC DNA]</scope>
    <source>
        <strain evidence="7 8">DSM 43889</strain>
    </source>
</reference>
<dbReference type="Pfam" id="PF04616">
    <property type="entry name" value="Glyco_hydro_43"/>
    <property type="match status" value="1"/>
</dbReference>
<sequence length="539" mass="58971">MVDVAEGDAWIADLGDGRYRNPVLCADFSDPDAIRVGDDYYLVSSTFNQVPGLPVLHSRDLVNWTILGHVLPELPPVERYREPRPGQGVWAPSLRHHAGRFWVCWGDPDVGIFLASAADPAGPWTRPHLLVAGSGLIDACPFWDEDGTAYVVHGWARSRSGIRNRLTLRAMAPDGSRLLDEPDPTTGALPATTATPPGGLLLIDGDQVPGCHTLEGPKLYRRGDHYYVFAPAGGVAEGWQSVFRSRHLTGPYEHRVVLSQGGSEVNGPHQGAWVDTPGGQHWFLHFQDRGAYGRITHLQPLRWTADDWPVIGAADPGAERGEPVPAHPRPHLPTQPRRAPQTTDEFTGPCLGPQWAWPANPRQDWYSLTARPGWLRLPSQPTENPDHLGTAAAVLSQRFPALAFTASTEVEFRPRAVGERTGLAVLGERYAWIGLDHTEDGTHLVLRLHLGGDDHERDLLRSPLPAGTTRVGLAVTVRPEARCQFHANPGDEGWREVGEEFTARPGRWVGARLGVFALAPAESTTTGHVDLPYFRVGPG</sequence>
<dbReference type="InterPro" id="IPR051795">
    <property type="entry name" value="Glycosyl_Hydrlase_43"/>
</dbReference>
<evidence type="ECO:0000256" key="3">
    <source>
        <dbReference type="ARBA" id="ARBA00023295"/>
    </source>
</evidence>
<keyword evidence="8" id="KW-1185">Reference proteome</keyword>
<dbReference type="Gene3D" id="2.115.10.20">
    <property type="entry name" value="Glycosyl hydrolase domain, family 43"/>
    <property type="match status" value="1"/>
</dbReference>
<evidence type="ECO:0000313" key="8">
    <source>
        <dbReference type="Proteomes" id="UP000791080"/>
    </source>
</evidence>
<evidence type="ECO:0000256" key="1">
    <source>
        <dbReference type="ARBA" id="ARBA00009865"/>
    </source>
</evidence>
<dbReference type="Gene3D" id="2.60.120.200">
    <property type="match status" value="1"/>
</dbReference>
<organism evidence="7 8">
    <name type="scientific">Actinoalloteichus caeruleus DSM 43889</name>
    <dbReference type="NCBI Taxonomy" id="1120930"/>
    <lineage>
        <taxon>Bacteria</taxon>
        <taxon>Bacillati</taxon>
        <taxon>Actinomycetota</taxon>
        <taxon>Actinomycetes</taxon>
        <taxon>Pseudonocardiales</taxon>
        <taxon>Pseudonocardiaceae</taxon>
        <taxon>Actinoalloteichus</taxon>
        <taxon>Actinoalloteichus cyanogriseus</taxon>
    </lineage>
</organism>
<dbReference type="SUPFAM" id="SSF49899">
    <property type="entry name" value="Concanavalin A-like lectins/glucanases"/>
    <property type="match status" value="1"/>
</dbReference>
<dbReference type="CDD" id="cd09001">
    <property type="entry name" value="GH43_FsAxh1-like"/>
    <property type="match status" value="1"/>
</dbReference>
<evidence type="ECO:0000259" key="6">
    <source>
        <dbReference type="Pfam" id="PF17851"/>
    </source>
</evidence>
<dbReference type="SUPFAM" id="SSF75005">
    <property type="entry name" value="Arabinanase/levansucrase/invertase"/>
    <property type="match status" value="1"/>
</dbReference>
<dbReference type="InterPro" id="IPR041542">
    <property type="entry name" value="GH43_C2"/>
</dbReference>
<dbReference type="PANTHER" id="PTHR42812:SF12">
    <property type="entry name" value="BETA-XYLOSIDASE-RELATED"/>
    <property type="match status" value="1"/>
</dbReference>
<dbReference type="InterPro" id="IPR023296">
    <property type="entry name" value="Glyco_hydro_beta-prop_sf"/>
</dbReference>
<dbReference type="EMBL" id="AUBJ02000001">
    <property type="protein sequence ID" value="MCP2331132.1"/>
    <property type="molecule type" value="Genomic_DNA"/>
</dbReference>
<dbReference type="InterPro" id="IPR013320">
    <property type="entry name" value="ConA-like_dom_sf"/>
</dbReference>
<feature type="domain" description="Beta-xylosidase C-terminal Concanavalin A-like" evidence="6">
    <location>
        <begin position="343"/>
        <end position="536"/>
    </location>
</feature>
<gene>
    <name evidence="7" type="ORF">G443_001402</name>
</gene>
<dbReference type="InterPro" id="IPR006710">
    <property type="entry name" value="Glyco_hydro_43"/>
</dbReference>
<dbReference type="PANTHER" id="PTHR42812">
    <property type="entry name" value="BETA-XYLOSIDASE"/>
    <property type="match status" value="1"/>
</dbReference>
<keyword evidence="3 4" id="KW-0326">Glycosidase</keyword>
<accession>A0ABT1JF64</accession>
<proteinExistence type="inferred from homology"/>
<keyword evidence="2 4" id="KW-0378">Hydrolase</keyword>
<comment type="caution">
    <text evidence="7">The sequence shown here is derived from an EMBL/GenBank/DDBJ whole genome shotgun (WGS) entry which is preliminary data.</text>
</comment>